<dbReference type="SUPFAM" id="SSF50978">
    <property type="entry name" value="WD40 repeat-like"/>
    <property type="match status" value="1"/>
</dbReference>
<feature type="repeat" description="WD" evidence="3">
    <location>
        <begin position="48"/>
        <end position="88"/>
    </location>
</feature>
<dbReference type="Pfam" id="PF25391">
    <property type="entry name" value="WD40_Gbeta"/>
    <property type="match status" value="1"/>
</dbReference>
<evidence type="ECO:0000256" key="3">
    <source>
        <dbReference type="PROSITE-ProRule" id="PRU00221"/>
    </source>
</evidence>
<dbReference type="EMBL" id="QNUK01000250">
    <property type="protein sequence ID" value="KAF5897045.1"/>
    <property type="molecule type" value="Genomic_DNA"/>
</dbReference>
<organism evidence="4 5">
    <name type="scientific">Clarias magur</name>
    <name type="common">Asian catfish</name>
    <name type="synonym">Macropteronotus magur</name>
    <dbReference type="NCBI Taxonomy" id="1594786"/>
    <lineage>
        <taxon>Eukaryota</taxon>
        <taxon>Metazoa</taxon>
        <taxon>Chordata</taxon>
        <taxon>Craniata</taxon>
        <taxon>Vertebrata</taxon>
        <taxon>Euteleostomi</taxon>
        <taxon>Actinopterygii</taxon>
        <taxon>Neopterygii</taxon>
        <taxon>Teleostei</taxon>
        <taxon>Ostariophysi</taxon>
        <taxon>Siluriformes</taxon>
        <taxon>Clariidae</taxon>
        <taxon>Clarias</taxon>
    </lineage>
</organism>
<dbReference type="InterPro" id="IPR019775">
    <property type="entry name" value="WD40_repeat_CS"/>
</dbReference>
<keyword evidence="2" id="KW-0677">Repeat</keyword>
<evidence type="ECO:0000313" key="5">
    <source>
        <dbReference type="Proteomes" id="UP000727407"/>
    </source>
</evidence>
<feature type="non-terminal residue" evidence="4">
    <location>
        <position position="1"/>
    </location>
</feature>
<reference evidence="4" key="1">
    <citation type="submission" date="2020-07" db="EMBL/GenBank/DDBJ databases">
        <title>Clarias magur genome sequencing, assembly and annotation.</title>
        <authorList>
            <person name="Kushwaha B."/>
            <person name="Kumar R."/>
            <person name="Das P."/>
            <person name="Joshi C.G."/>
            <person name="Kumar D."/>
            <person name="Nagpure N.S."/>
            <person name="Pandey M."/>
            <person name="Agarwal S."/>
            <person name="Srivastava S."/>
            <person name="Singh M."/>
            <person name="Sahoo L."/>
            <person name="Jayasankar P."/>
            <person name="Meher P.K."/>
            <person name="Koringa P.G."/>
            <person name="Iquebal M.A."/>
            <person name="Das S.P."/>
            <person name="Bit A."/>
            <person name="Patnaik S."/>
            <person name="Patel N."/>
            <person name="Shah T.M."/>
            <person name="Hinsu A."/>
            <person name="Jena J.K."/>
        </authorList>
    </citation>
    <scope>NUCLEOTIDE SEQUENCE</scope>
    <source>
        <strain evidence="4">CIFAMagur01</strain>
        <tissue evidence="4">Testis</tissue>
    </source>
</reference>
<feature type="non-terminal residue" evidence="4">
    <location>
        <position position="198"/>
    </location>
</feature>
<name>A0A8J4XD44_CLAMG</name>
<dbReference type="AlphaFoldDB" id="A0A8J4XD44"/>
<dbReference type="PANTHER" id="PTHR19850">
    <property type="entry name" value="GUANINE NUCLEOTIDE-BINDING PROTEIN BETA G PROTEIN BETA"/>
    <property type="match status" value="1"/>
</dbReference>
<gene>
    <name evidence="4" type="primary">gnb3b</name>
    <name evidence="4" type="ORF">DAT39_013242</name>
</gene>
<dbReference type="CDD" id="cd00200">
    <property type="entry name" value="WD40"/>
    <property type="match status" value="1"/>
</dbReference>
<evidence type="ECO:0000256" key="1">
    <source>
        <dbReference type="ARBA" id="ARBA00022574"/>
    </source>
</evidence>
<evidence type="ECO:0000256" key="2">
    <source>
        <dbReference type="ARBA" id="ARBA00022737"/>
    </source>
</evidence>
<dbReference type="PROSITE" id="PS00678">
    <property type="entry name" value="WD_REPEATS_1"/>
    <property type="match status" value="2"/>
</dbReference>
<dbReference type="OrthoDB" id="10255630at2759"/>
<dbReference type="PROSITE" id="PS50294">
    <property type="entry name" value="WD_REPEATS_REGION"/>
    <property type="match status" value="1"/>
</dbReference>
<dbReference type="Gene3D" id="2.130.10.10">
    <property type="entry name" value="YVTN repeat-like/Quinoprotein amine dehydrogenase"/>
    <property type="match status" value="1"/>
</dbReference>
<dbReference type="InterPro" id="IPR015943">
    <property type="entry name" value="WD40/YVTN_repeat-like_dom_sf"/>
</dbReference>
<keyword evidence="5" id="KW-1185">Reference proteome</keyword>
<dbReference type="Proteomes" id="UP000727407">
    <property type="component" value="Unassembled WGS sequence"/>
</dbReference>
<dbReference type="InterPro" id="IPR036322">
    <property type="entry name" value="WD40_repeat_dom_sf"/>
</dbReference>
<comment type="caution">
    <text evidence="4">The sequence shown here is derived from an EMBL/GenBank/DDBJ whole genome shotgun (WGS) entry which is preliminary data.</text>
</comment>
<dbReference type="GO" id="GO:0007165">
    <property type="term" value="P:signal transduction"/>
    <property type="evidence" value="ECO:0007669"/>
    <property type="project" value="InterPro"/>
</dbReference>
<feature type="repeat" description="WD" evidence="3">
    <location>
        <begin position="115"/>
        <end position="156"/>
    </location>
</feature>
<dbReference type="PROSITE" id="PS50082">
    <property type="entry name" value="WD_REPEATS_2"/>
    <property type="match status" value="2"/>
</dbReference>
<sequence>INAVPLKSSWVMTCGYSPSGNLVASGGLDNMCTIYNLKTPVVKIVKELDAHTGYLSCARFLNDNEILTSSGDTTCALWDIESGKQKTVYLNHVGDCMCLSLSPDMNTFISGACDSMGHTSDVNAIAFLNNGNAFVTGSDDCTLKMFDIRSDQEVLTYEDGQMNSAVTSLALSMSGRLLFAGYDNFNCNIWDTLKAEKV</sequence>
<dbReference type="InterPro" id="IPR001680">
    <property type="entry name" value="WD40_rpt"/>
</dbReference>
<protein>
    <submittedName>
        <fullName evidence="4">Guanine nucleotide-binding protein G(I)/G(S)/G(T) subunit beta-3-like</fullName>
    </submittedName>
</protein>
<dbReference type="SMART" id="SM00320">
    <property type="entry name" value="WD40"/>
    <property type="match status" value="4"/>
</dbReference>
<dbReference type="InterPro" id="IPR016346">
    <property type="entry name" value="G-protein_beta_1-5"/>
</dbReference>
<keyword evidence="1 3" id="KW-0853">WD repeat</keyword>
<accession>A0A8J4XD44</accession>
<evidence type="ECO:0000313" key="4">
    <source>
        <dbReference type="EMBL" id="KAF5897045.1"/>
    </source>
</evidence>
<proteinExistence type="predicted"/>